<gene>
    <name evidence="2" type="ORF">FYJ91_15770</name>
</gene>
<dbReference type="Proteomes" id="UP000322077">
    <property type="component" value="Unassembled WGS sequence"/>
</dbReference>
<dbReference type="GO" id="GO:0030295">
    <property type="term" value="F:protein kinase activator activity"/>
    <property type="evidence" value="ECO:0007669"/>
    <property type="project" value="TreeGrafter"/>
</dbReference>
<sequence>MLCCSKIAVREPSIWCIGAPMDRSAGWSPPDRPEGSIAAPRMTIARSMDDLSDLLVPQAVQQGLTVPNKKALFQQLGGVAAKLIGSDARTIVDRLSERERLGPTGFGDGVAIPHGKIEGLDRVVGLFARLATPIDFAAIDDLPVDLVFVLLSPVDAGVEHLKALARVSRRMRDKGFVAKLRGAGTDDALYALFASGEARDAA</sequence>
<dbReference type="PROSITE" id="PS00372">
    <property type="entry name" value="PTS_EIIA_TYPE_2_HIS"/>
    <property type="match status" value="1"/>
</dbReference>
<evidence type="ECO:0000259" key="1">
    <source>
        <dbReference type="PROSITE" id="PS51094"/>
    </source>
</evidence>
<feature type="domain" description="PTS EIIA type-2" evidence="1">
    <location>
        <begin position="53"/>
        <end position="196"/>
    </location>
</feature>
<proteinExistence type="predicted"/>
<dbReference type="PROSITE" id="PS51094">
    <property type="entry name" value="PTS_EIIA_TYPE_2"/>
    <property type="match status" value="1"/>
</dbReference>
<dbReference type="PANTHER" id="PTHR47738:SF1">
    <property type="entry name" value="NITROGEN REGULATORY PROTEIN"/>
    <property type="match status" value="1"/>
</dbReference>
<dbReference type="InterPro" id="IPR051541">
    <property type="entry name" value="PTS_SugarTrans_NitroReg"/>
</dbReference>
<evidence type="ECO:0000313" key="2">
    <source>
        <dbReference type="EMBL" id="TZG26386.1"/>
    </source>
</evidence>
<dbReference type="EMBL" id="VTOU01000003">
    <property type="protein sequence ID" value="TZG26386.1"/>
    <property type="molecule type" value="Genomic_DNA"/>
</dbReference>
<accession>A0A5D9C4G5</accession>
<name>A0A5D9C4G5_9SPHN</name>
<dbReference type="AlphaFoldDB" id="A0A5D9C4G5"/>
<dbReference type="CDD" id="cd00211">
    <property type="entry name" value="PTS_IIA_fru"/>
    <property type="match status" value="1"/>
</dbReference>
<dbReference type="Pfam" id="PF00359">
    <property type="entry name" value="PTS_EIIA_2"/>
    <property type="match status" value="1"/>
</dbReference>
<dbReference type="InterPro" id="IPR002178">
    <property type="entry name" value="PTS_EIIA_type-2_dom"/>
</dbReference>
<organism evidence="2 3">
    <name type="scientific">Sphingomonas montanisoli</name>
    <dbReference type="NCBI Taxonomy" id="2606412"/>
    <lineage>
        <taxon>Bacteria</taxon>
        <taxon>Pseudomonadati</taxon>
        <taxon>Pseudomonadota</taxon>
        <taxon>Alphaproteobacteria</taxon>
        <taxon>Sphingomonadales</taxon>
        <taxon>Sphingomonadaceae</taxon>
        <taxon>Sphingomonas</taxon>
    </lineage>
</organism>
<keyword evidence="3" id="KW-1185">Reference proteome</keyword>
<comment type="caution">
    <text evidence="2">The sequence shown here is derived from an EMBL/GenBank/DDBJ whole genome shotgun (WGS) entry which is preliminary data.</text>
</comment>
<protein>
    <submittedName>
        <fullName evidence="2">PTS lactose transporter subunit IIC</fullName>
    </submittedName>
</protein>
<dbReference type="PANTHER" id="PTHR47738">
    <property type="entry name" value="PTS SYSTEM FRUCTOSE-LIKE EIIA COMPONENT-RELATED"/>
    <property type="match status" value="1"/>
</dbReference>
<dbReference type="InterPro" id="IPR016152">
    <property type="entry name" value="PTrfase/Anion_transptr"/>
</dbReference>
<evidence type="ECO:0000313" key="3">
    <source>
        <dbReference type="Proteomes" id="UP000322077"/>
    </source>
</evidence>
<dbReference type="Gene3D" id="3.40.930.10">
    <property type="entry name" value="Mannitol-specific EII, Chain A"/>
    <property type="match status" value="1"/>
</dbReference>
<dbReference type="SUPFAM" id="SSF55804">
    <property type="entry name" value="Phoshotransferase/anion transport protein"/>
    <property type="match status" value="1"/>
</dbReference>
<reference evidence="2 3" key="1">
    <citation type="submission" date="2019-08" db="EMBL/GenBank/DDBJ databases">
        <authorList>
            <person name="Wang G."/>
            <person name="Xu Z."/>
        </authorList>
    </citation>
    <scope>NUCLEOTIDE SEQUENCE [LARGE SCALE GENOMIC DNA]</scope>
    <source>
        <strain evidence="2 3">ZX</strain>
    </source>
</reference>